<gene>
    <name evidence="2" type="ORF">SAMN06893097_111156</name>
</gene>
<dbReference type="EMBL" id="OBDO01000011">
    <property type="protein sequence ID" value="SNX98640.1"/>
    <property type="molecule type" value="Genomic_DNA"/>
</dbReference>
<dbReference type="PROSITE" id="PS51257">
    <property type="entry name" value="PROKAR_LIPOPROTEIN"/>
    <property type="match status" value="1"/>
</dbReference>
<dbReference type="AlphaFoldDB" id="A0A285EHZ8"/>
<evidence type="ECO:0000313" key="2">
    <source>
        <dbReference type="EMBL" id="SNX98640.1"/>
    </source>
</evidence>
<sequence>MERPIVSAVIHLLGACALLGLAGIIGLIALRAEASNLAALTALVGPAIGGLASILATTRTSSPAAGRRDAAGS</sequence>
<feature type="transmembrane region" description="Helical" evidence="1">
    <location>
        <begin position="37"/>
        <end position="58"/>
    </location>
</feature>
<keyword evidence="1" id="KW-0472">Membrane</keyword>
<evidence type="ECO:0000313" key="3">
    <source>
        <dbReference type="Proteomes" id="UP000219514"/>
    </source>
</evidence>
<keyword evidence="1" id="KW-1133">Transmembrane helix</keyword>
<dbReference type="Proteomes" id="UP000219514">
    <property type="component" value="Unassembled WGS sequence"/>
</dbReference>
<protein>
    <submittedName>
        <fullName evidence="2">Uncharacterized protein</fullName>
    </submittedName>
</protein>
<accession>A0A285EHZ8</accession>
<proteinExistence type="predicted"/>
<feature type="transmembrane region" description="Helical" evidence="1">
    <location>
        <begin position="12"/>
        <end position="31"/>
    </location>
</feature>
<reference evidence="2 3" key="1">
    <citation type="submission" date="2017-09" db="EMBL/GenBank/DDBJ databases">
        <authorList>
            <person name="Ehlers B."/>
            <person name="Leendertz F.H."/>
        </authorList>
    </citation>
    <scope>NUCLEOTIDE SEQUENCE [LARGE SCALE GENOMIC DNA]</scope>
    <source>
        <strain evidence="2 3">DSM 46844</strain>
    </source>
</reference>
<evidence type="ECO:0000256" key="1">
    <source>
        <dbReference type="SAM" id="Phobius"/>
    </source>
</evidence>
<keyword evidence="1" id="KW-0812">Transmembrane</keyword>
<organism evidence="2 3">
    <name type="scientific">Geodermatophilus sabuli</name>
    <dbReference type="NCBI Taxonomy" id="1564158"/>
    <lineage>
        <taxon>Bacteria</taxon>
        <taxon>Bacillati</taxon>
        <taxon>Actinomycetota</taxon>
        <taxon>Actinomycetes</taxon>
        <taxon>Geodermatophilales</taxon>
        <taxon>Geodermatophilaceae</taxon>
        <taxon>Geodermatophilus</taxon>
    </lineage>
</organism>
<name>A0A285EHZ8_9ACTN</name>
<keyword evidence="3" id="KW-1185">Reference proteome</keyword>